<feature type="domain" description="SUI1" evidence="2">
    <location>
        <begin position="103"/>
        <end position="175"/>
    </location>
</feature>
<dbReference type="OMA" id="EVFEIDM"/>
<dbReference type="GO" id="GO:0003729">
    <property type="term" value="F:mRNA binding"/>
    <property type="evidence" value="ECO:0007669"/>
    <property type="project" value="TreeGrafter"/>
</dbReference>
<dbReference type="Proteomes" id="UP000001460">
    <property type="component" value="Unassembled WGS sequence"/>
</dbReference>
<comment type="similarity">
    <text evidence="1">Belongs to the DENR family.</text>
</comment>
<protein>
    <submittedName>
        <fullName evidence="3">Translation initiation factor SUI1 family protein</fullName>
    </submittedName>
</protein>
<keyword evidence="3" id="KW-0648">Protein biosynthesis</keyword>
<dbReference type="CDD" id="cd11607">
    <property type="entry name" value="DENR_C"/>
    <property type="match status" value="1"/>
</dbReference>
<dbReference type="VEuPathDB" id="CryptoDB:CMU_026930"/>
<dbReference type="EMBL" id="DS989727">
    <property type="protein sequence ID" value="EEA05685.1"/>
    <property type="molecule type" value="Genomic_DNA"/>
</dbReference>
<keyword evidence="3" id="KW-0396">Initiation factor</keyword>
<dbReference type="PANTHER" id="PTHR12789:SF0">
    <property type="entry name" value="DENSITY-REGULATED PROTEIN"/>
    <property type="match status" value="1"/>
</dbReference>
<dbReference type="GO" id="GO:0001731">
    <property type="term" value="P:formation of translation preinitiation complex"/>
    <property type="evidence" value="ECO:0007669"/>
    <property type="project" value="TreeGrafter"/>
</dbReference>
<organism evidence="3 4">
    <name type="scientific">Cryptosporidium muris (strain RN66)</name>
    <dbReference type="NCBI Taxonomy" id="441375"/>
    <lineage>
        <taxon>Eukaryota</taxon>
        <taxon>Sar</taxon>
        <taxon>Alveolata</taxon>
        <taxon>Apicomplexa</taxon>
        <taxon>Conoidasida</taxon>
        <taxon>Coccidia</taxon>
        <taxon>Eucoccidiorida</taxon>
        <taxon>Eimeriorina</taxon>
        <taxon>Cryptosporidiidae</taxon>
        <taxon>Cryptosporidium</taxon>
    </lineage>
</organism>
<dbReference type="Pfam" id="PF21023">
    <property type="entry name" value="DENR_N"/>
    <property type="match status" value="1"/>
</dbReference>
<dbReference type="GeneID" id="6994732"/>
<dbReference type="RefSeq" id="XP_002140034.1">
    <property type="nucleotide sequence ID" value="XM_002139998.1"/>
</dbReference>
<dbReference type="InterPro" id="IPR036877">
    <property type="entry name" value="SUI1_dom_sf"/>
</dbReference>
<dbReference type="PANTHER" id="PTHR12789">
    <property type="entry name" value="DENSITY-REGULATED PROTEIN HOMOLOG"/>
    <property type="match status" value="1"/>
</dbReference>
<dbReference type="InterPro" id="IPR046447">
    <property type="entry name" value="DENR_C"/>
</dbReference>
<gene>
    <name evidence="3" type="ORF">CMU_026930</name>
</gene>
<dbReference type="InterPro" id="IPR001950">
    <property type="entry name" value="SUI1"/>
</dbReference>
<dbReference type="eggNOG" id="KOG3239">
    <property type="taxonomic scope" value="Eukaryota"/>
</dbReference>
<sequence length="187" mass="20998">MASQEFEKNTIKQAFVQVYCSKCGLPPDYCEYGPTPEICLELKKSNVNVNKTSDINKNIIDSLETEGNQQIHDKQSKDICETNQNETVNLKLYKVKKSKPKIVTVKVESRARRKSVTVVTGLELFDISLSEAAKKFAKHFSCGSSVVKGINGKVDHIDVQGDFYTTIADFILKTYPQIETNNIIIQS</sequence>
<keyword evidence="4" id="KW-1185">Reference proteome</keyword>
<dbReference type="PROSITE" id="PS50296">
    <property type="entry name" value="SUI1"/>
    <property type="match status" value="1"/>
</dbReference>
<accession>B6ABD3</accession>
<dbReference type="STRING" id="441375.B6ABD3"/>
<dbReference type="GO" id="GO:0002188">
    <property type="term" value="P:translation reinitiation"/>
    <property type="evidence" value="ECO:0007669"/>
    <property type="project" value="TreeGrafter"/>
</dbReference>
<dbReference type="GO" id="GO:0003743">
    <property type="term" value="F:translation initiation factor activity"/>
    <property type="evidence" value="ECO:0007669"/>
    <property type="project" value="UniProtKB-KW"/>
</dbReference>
<dbReference type="InterPro" id="IPR050318">
    <property type="entry name" value="DENR/SUI1_TIF"/>
</dbReference>
<dbReference type="OrthoDB" id="277199at2759"/>
<dbReference type="Pfam" id="PF01253">
    <property type="entry name" value="SUI1"/>
    <property type="match status" value="1"/>
</dbReference>
<evidence type="ECO:0000313" key="4">
    <source>
        <dbReference type="Proteomes" id="UP000001460"/>
    </source>
</evidence>
<evidence type="ECO:0000256" key="1">
    <source>
        <dbReference type="ARBA" id="ARBA00007514"/>
    </source>
</evidence>
<evidence type="ECO:0000259" key="2">
    <source>
        <dbReference type="PROSITE" id="PS50296"/>
    </source>
</evidence>
<evidence type="ECO:0000313" key="3">
    <source>
        <dbReference type="EMBL" id="EEA05685.1"/>
    </source>
</evidence>
<reference evidence="3" key="1">
    <citation type="submission" date="2008-06" db="EMBL/GenBank/DDBJ databases">
        <authorList>
            <person name="Lorenzi H."/>
            <person name="Inman J."/>
            <person name="Miller J."/>
            <person name="Schobel S."/>
            <person name="Amedeo P."/>
            <person name="Caler E.V."/>
            <person name="da Silva J."/>
        </authorList>
    </citation>
    <scope>NUCLEOTIDE SEQUENCE [LARGE SCALE GENOMIC DNA]</scope>
    <source>
        <strain evidence="3">RN66</strain>
    </source>
</reference>
<dbReference type="SUPFAM" id="SSF55159">
    <property type="entry name" value="eIF1-like"/>
    <property type="match status" value="1"/>
</dbReference>
<dbReference type="AlphaFoldDB" id="B6ABD3"/>
<dbReference type="InterPro" id="IPR048517">
    <property type="entry name" value="DENR_N"/>
</dbReference>
<dbReference type="Gene3D" id="3.30.780.10">
    <property type="entry name" value="SUI1-like domain"/>
    <property type="match status" value="1"/>
</dbReference>
<name>B6ABD3_CRYMR</name>
<proteinExistence type="inferred from homology"/>